<protein>
    <submittedName>
        <fullName evidence="1">Uncharacterized protein</fullName>
    </submittedName>
</protein>
<evidence type="ECO:0000313" key="2">
    <source>
        <dbReference type="Proteomes" id="UP001054252"/>
    </source>
</evidence>
<evidence type="ECO:0000313" key="1">
    <source>
        <dbReference type="EMBL" id="GKV49486.1"/>
    </source>
</evidence>
<name>A0AAV5MHW7_9ROSI</name>
<sequence>MLHGAELSGAIEEEEQATFHLLSWTRRFQTRTRGTD</sequence>
<keyword evidence="2" id="KW-1185">Reference proteome</keyword>
<dbReference type="EMBL" id="BPVZ01000302">
    <property type="protein sequence ID" value="GKV49486.1"/>
    <property type="molecule type" value="Genomic_DNA"/>
</dbReference>
<dbReference type="AlphaFoldDB" id="A0AAV5MHW7"/>
<organism evidence="1 2">
    <name type="scientific">Rubroshorea leprosula</name>
    <dbReference type="NCBI Taxonomy" id="152421"/>
    <lineage>
        <taxon>Eukaryota</taxon>
        <taxon>Viridiplantae</taxon>
        <taxon>Streptophyta</taxon>
        <taxon>Embryophyta</taxon>
        <taxon>Tracheophyta</taxon>
        <taxon>Spermatophyta</taxon>
        <taxon>Magnoliopsida</taxon>
        <taxon>eudicotyledons</taxon>
        <taxon>Gunneridae</taxon>
        <taxon>Pentapetalae</taxon>
        <taxon>rosids</taxon>
        <taxon>malvids</taxon>
        <taxon>Malvales</taxon>
        <taxon>Dipterocarpaceae</taxon>
        <taxon>Rubroshorea</taxon>
    </lineage>
</organism>
<accession>A0AAV5MHW7</accession>
<comment type="caution">
    <text evidence="1">The sequence shown here is derived from an EMBL/GenBank/DDBJ whole genome shotgun (WGS) entry which is preliminary data.</text>
</comment>
<proteinExistence type="predicted"/>
<reference evidence="1 2" key="1">
    <citation type="journal article" date="2021" name="Commun. Biol.">
        <title>The genome of Shorea leprosula (Dipterocarpaceae) highlights the ecological relevance of drought in aseasonal tropical rainforests.</title>
        <authorList>
            <person name="Ng K.K.S."/>
            <person name="Kobayashi M.J."/>
            <person name="Fawcett J.A."/>
            <person name="Hatakeyama M."/>
            <person name="Paape T."/>
            <person name="Ng C.H."/>
            <person name="Ang C.C."/>
            <person name="Tnah L.H."/>
            <person name="Lee C.T."/>
            <person name="Nishiyama T."/>
            <person name="Sese J."/>
            <person name="O'Brien M.J."/>
            <person name="Copetti D."/>
            <person name="Mohd Noor M.I."/>
            <person name="Ong R.C."/>
            <person name="Putra M."/>
            <person name="Sireger I.Z."/>
            <person name="Indrioko S."/>
            <person name="Kosugi Y."/>
            <person name="Izuno A."/>
            <person name="Isagi Y."/>
            <person name="Lee S.L."/>
            <person name="Shimizu K.K."/>
        </authorList>
    </citation>
    <scope>NUCLEOTIDE SEQUENCE [LARGE SCALE GENOMIC DNA]</scope>
    <source>
        <strain evidence="1">214</strain>
    </source>
</reference>
<dbReference type="Proteomes" id="UP001054252">
    <property type="component" value="Unassembled WGS sequence"/>
</dbReference>
<gene>
    <name evidence="1" type="ORF">SLEP1_g56237</name>
</gene>